<evidence type="ECO:0000313" key="1">
    <source>
        <dbReference type="EMBL" id="KAI0059841.1"/>
    </source>
</evidence>
<proteinExistence type="predicted"/>
<accession>A0ACB8SVX6</accession>
<sequence>MPTRRESLPHRLPHPHPDSFPSHSATFSPPPRRGPAKKISEISRALYSSHTVSQCLCAAGHLLLLAYGRGWHNDAERDNSCFFAHIHIPGRDRQPLARIPRPCWRRRLKQATQCCGIAGRSFVKNGRCGQKKIFAGHRGFEVIPGVLCAAFARLHRIRANV</sequence>
<reference evidence="1" key="2">
    <citation type="journal article" date="2022" name="New Phytol.">
        <title>Evolutionary transition to the ectomycorrhizal habit in the genomes of a hyperdiverse lineage of mushroom-forming fungi.</title>
        <authorList>
            <person name="Looney B."/>
            <person name="Miyauchi S."/>
            <person name="Morin E."/>
            <person name="Drula E."/>
            <person name="Courty P.E."/>
            <person name="Kohler A."/>
            <person name="Kuo A."/>
            <person name="LaButti K."/>
            <person name="Pangilinan J."/>
            <person name="Lipzen A."/>
            <person name="Riley R."/>
            <person name="Andreopoulos W."/>
            <person name="He G."/>
            <person name="Johnson J."/>
            <person name="Nolan M."/>
            <person name="Tritt A."/>
            <person name="Barry K.W."/>
            <person name="Grigoriev I.V."/>
            <person name="Nagy L.G."/>
            <person name="Hibbett D."/>
            <person name="Henrissat B."/>
            <person name="Matheny P.B."/>
            <person name="Labbe J."/>
            <person name="Martin F.M."/>
        </authorList>
    </citation>
    <scope>NUCLEOTIDE SEQUENCE</scope>
    <source>
        <strain evidence="1">HHB10654</strain>
    </source>
</reference>
<keyword evidence="2" id="KW-1185">Reference proteome</keyword>
<name>A0ACB8SVX6_9AGAM</name>
<comment type="caution">
    <text evidence="1">The sequence shown here is derived from an EMBL/GenBank/DDBJ whole genome shotgun (WGS) entry which is preliminary data.</text>
</comment>
<gene>
    <name evidence="1" type="ORF">BV25DRAFT_1029157</name>
</gene>
<reference evidence="1" key="1">
    <citation type="submission" date="2021-03" db="EMBL/GenBank/DDBJ databases">
        <authorList>
            <consortium name="DOE Joint Genome Institute"/>
            <person name="Ahrendt S."/>
            <person name="Looney B.P."/>
            <person name="Miyauchi S."/>
            <person name="Morin E."/>
            <person name="Drula E."/>
            <person name="Courty P.E."/>
            <person name="Chicoki N."/>
            <person name="Fauchery L."/>
            <person name="Kohler A."/>
            <person name="Kuo A."/>
            <person name="Labutti K."/>
            <person name="Pangilinan J."/>
            <person name="Lipzen A."/>
            <person name="Riley R."/>
            <person name="Andreopoulos W."/>
            <person name="He G."/>
            <person name="Johnson J."/>
            <person name="Barry K.W."/>
            <person name="Grigoriev I.V."/>
            <person name="Nagy L."/>
            <person name="Hibbett D."/>
            <person name="Henrissat B."/>
            <person name="Matheny P.B."/>
            <person name="Labbe J."/>
            <person name="Martin F."/>
        </authorList>
    </citation>
    <scope>NUCLEOTIDE SEQUENCE</scope>
    <source>
        <strain evidence="1">HHB10654</strain>
    </source>
</reference>
<organism evidence="1 2">
    <name type="scientific">Artomyces pyxidatus</name>
    <dbReference type="NCBI Taxonomy" id="48021"/>
    <lineage>
        <taxon>Eukaryota</taxon>
        <taxon>Fungi</taxon>
        <taxon>Dikarya</taxon>
        <taxon>Basidiomycota</taxon>
        <taxon>Agaricomycotina</taxon>
        <taxon>Agaricomycetes</taxon>
        <taxon>Russulales</taxon>
        <taxon>Auriscalpiaceae</taxon>
        <taxon>Artomyces</taxon>
    </lineage>
</organism>
<evidence type="ECO:0000313" key="2">
    <source>
        <dbReference type="Proteomes" id="UP000814140"/>
    </source>
</evidence>
<dbReference type="EMBL" id="MU277223">
    <property type="protein sequence ID" value="KAI0059841.1"/>
    <property type="molecule type" value="Genomic_DNA"/>
</dbReference>
<protein>
    <submittedName>
        <fullName evidence="1">Uncharacterized protein</fullName>
    </submittedName>
</protein>
<dbReference type="Proteomes" id="UP000814140">
    <property type="component" value="Unassembled WGS sequence"/>
</dbReference>